<evidence type="ECO:0000313" key="3">
    <source>
        <dbReference type="EMBL" id="TMW60830.1"/>
    </source>
</evidence>
<name>A0A8K1CDK0_PYTOL</name>
<dbReference type="InterPro" id="IPR016024">
    <property type="entry name" value="ARM-type_fold"/>
</dbReference>
<feature type="region of interest" description="Disordered" evidence="1">
    <location>
        <begin position="2663"/>
        <end position="2708"/>
    </location>
</feature>
<dbReference type="GO" id="GO:2000641">
    <property type="term" value="P:regulation of early endosome to late endosome transport"/>
    <property type="evidence" value="ECO:0007669"/>
    <property type="project" value="InterPro"/>
</dbReference>
<dbReference type="Proteomes" id="UP000794436">
    <property type="component" value="Unassembled WGS sequence"/>
</dbReference>
<feature type="domain" description="DnaJ homologue subfamily C GRV2/DNAJC13 N-terminal" evidence="2">
    <location>
        <begin position="127"/>
        <end position="811"/>
    </location>
</feature>
<protein>
    <recommendedName>
        <fullName evidence="2">DnaJ homologue subfamily C GRV2/DNAJC13 N-terminal domain-containing protein</fullName>
    </recommendedName>
</protein>
<evidence type="ECO:0000256" key="1">
    <source>
        <dbReference type="SAM" id="MobiDB-lite"/>
    </source>
</evidence>
<dbReference type="SUPFAM" id="SSF48371">
    <property type="entry name" value="ARM repeat"/>
    <property type="match status" value="1"/>
</dbReference>
<reference evidence="3" key="1">
    <citation type="submission" date="2019-03" db="EMBL/GenBank/DDBJ databases">
        <title>Long read genome sequence of the mycoparasitic Pythium oligandrum ATCC 38472 isolated from sugarbeet rhizosphere.</title>
        <authorList>
            <person name="Gaulin E."/>
        </authorList>
    </citation>
    <scope>NUCLEOTIDE SEQUENCE</scope>
    <source>
        <strain evidence="3">ATCC 38472_TT</strain>
    </source>
</reference>
<dbReference type="InterPro" id="IPR045802">
    <property type="entry name" value="GRV2/DNAJC13_N"/>
</dbReference>
<evidence type="ECO:0000259" key="2">
    <source>
        <dbReference type="Pfam" id="PF19432"/>
    </source>
</evidence>
<feature type="region of interest" description="Disordered" evidence="1">
    <location>
        <begin position="901"/>
        <end position="948"/>
    </location>
</feature>
<dbReference type="Pfam" id="PF19432">
    <property type="entry name" value="RME-8_N"/>
    <property type="match status" value="2"/>
</dbReference>
<dbReference type="PANTHER" id="PTHR36983:SF2">
    <property type="entry name" value="DNAJ HOMOLOG SUBFAMILY C MEMBER 13"/>
    <property type="match status" value="1"/>
</dbReference>
<dbReference type="OrthoDB" id="69656at2759"/>
<dbReference type="GO" id="GO:0007032">
    <property type="term" value="P:endosome organization"/>
    <property type="evidence" value="ECO:0007669"/>
    <property type="project" value="InterPro"/>
</dbReference>
<organism evidence="3 4">
    <name type="scientific">Pythium oligandrum</name>
    <name type="common">Mycoparasitic fungus</name>
    <dbReference type="NCBI Taxonomy" id="41045"/>
    <lineage>
        <taxon>Eukaryota</taxon>
        <taxon>Sar</taxon>
        <taxon>Stramenopiles</taxon>
        <taxon>Oomycota</taxon>
        <taxon>Peronosporomycetes</taxon>
        <taxon>Pythiales</taxon>
        <taxon>Pythiaceae</taxon>
        <taxon>Pythium</taxon>
    </lineage>
</organism>
<dbReference type="GO" id="GO:0006898">
    <property type="term" value="P:receptor-mediated endocytosis"/>
    <property type="evidence" value="ECO:0007669"/>
    <property type="project" value="TreeGrafter"/>
</dbReference>
<proteinExistence type="predicted"/>
<evidence type="ECO:0000313" key="4">
    <source>
        <dbReference type="Proteomes" id="UP000794436"/>
    </source>
</evidence>
<feature type="compositionally biased region" description="Polar residues" evidence="1">
    <location>
        <begin position="2671"/>
        <end position="2682"/>
    </location>
</feature>
<dbReference type="GO" id="GO:0010008">
    <property type="term" value="C:endosome membrane"/>
    <property type="evidence" value="ECO:0007669"/>
    <property type="project" value="TreeGrafter"/>
</dbReference>
<dbReference type="InterPro" id="IPR044978">
    <property type="entry name" value="GRV2/DNAJC13"/>
</dbReference>
<feature type="region of interest" description="Disordered" evidence="1">
    <location>
        <begin position="78"/>
        <end position="104"/>
    </location>
</feature>
<comment type="caution">
    <text evidence="3">The sequence shown here is derived from an EMBL/GenBank/DDBJ whole genome shotgun (WGS) entry which is preliminary data.</text>
</comment>
<feature type="compositionally biased region" description="Basic and acidic residues" evidence="1">
    <location>
        <begin position="21"/>
        <end position="30"/>
    </location>
</feature>
<keyword evidence="4" id="KW-1185">Reference proteome</keyword>
<dbReference type="EMBL" id="SPLM01000108">
    <property type="protein sequence ID" value="TMW60830.1"/>
    <property type="molecule type" value="Genomic_DNA"/>
</dbReference>
<feature type="region of interest" description="Disordered" evidence="1">
    <location>
        <begin position="1"/>
        <end position="52"/>
    </location>
</feature>
<feature type="domain" description="DnaJ homologue subfamily C GRV2/DNAJC13 N-terminal" evidence="2">
    <location>
        <begin position="921"/>
        <end position="1075"/>
    </location>
</feature>
<feature type="compositionally biased region" description="Basic and acidic residues" evidence="1">
    <location>
        <begin position="1"/>
        <end position="12"/>
    </location>
</feature>
<feature type="region of interest" description="Disordered" evidence="1">
    <location>
        <begin position="832"/>
        <end position="870"/>
    </location>
</feature>
<feature type="compositionally biased region" description="Pro residues" evidence="1">
    <location>
        <begin position="85"/>
        <end position="94"/>
    </location>
</feature>
<dbReference type="PANTHER" id="PTHR36983">
    <property type="entry name" value="DNAJ HOMOLOG SUBFAMILY C MEMBER 13"/>
    <property type="match status" value="1"/>
</dbReference>
<sequence>MSRPSVMDHRSTSGELSRSSSELRRSEEPRSLSPLSELELEEDHEHEHGSFDRSIQLTSSVSMPNIPPRSTLQAHGSLSTLTSIPPGPPGPPSEAPTAVSSLSRMRSSMRDNLSIPNTPIEEYIAKYQVIKCSWRGKYERIFALGPTRFCTIDPKDFEVTNTWPMTALLGISLEQGDDQGFSLQLKGAKKDEQLKLRCRFRSRLLSDLYRLQEQCLPRRRVQTQHPCAKYSRLGTRIEGMIEVGKDGLIFLHRDGTLRSTYLYVEMEHLSVCSDASDAFVFGYGGRPRLFFSDRRSNIANQIYSAAESIGMFLAQRNGLTVTGVQNERHHYGKDAGKQFVQFRVQKITTKFAAPVERTLSLHQRHIVELDLDGGVVSSFEYSQVYTLVRSIRNAHHFDVQFLNGMTTHYSSDDRDGVLAAIYDLCVACDENPELFITSVPNERGLRLLPCFATEDTVETHSFFGETSIGICFLQRMTAVGKLGSSRRMGDRGFVEIVEEFNANVPASGIFYDTKQGLISDALRSIGAQLYYVSKSSPVASRSAVVLLQALFRIASSYYGFREVAQITHLADSITNILLNGDEFAVFWSTLLLKRLTVHVPPASSKLDPATLRSCEEVEASNKSILLGNTYLMQSLVAHLGRVDVKGASRNPASRKRPVGPLVIMGMLQTLEPALCSCKHTTGSAEFQLIVSELAKHYSTLLKILFQSRCATTVEACTLLLKTILEECEPSAAMRIRDAALAEGIVLRHFYQAIFDPSFDQRAVSRYLISLWMSHHPPSKELLARMIPRGFLPYLDEPMPSAAEQQELEQHEREQIDGTMNDDALFSTMSDESLRESDLWSPPPSLTSPRRLSEGSTGRPPSFGSSQSSVDLNSRATLARTGRSMSTFDARGSLYIAAASARETAHPQIENEFTKSRMLRKLQSSSVSTRSRDESSQRMDGASRAGTQRVRKRDIAYDFISNALHKTKTERLQPTARSKKTTKQRGALYVKDEREPENFRLLFHMINRDHEKVDLIWNQQTRVELQRTLRQEIQIFSQYQHSAGSGKAVWNFEDFRVEYISLSHEIMVGGCYLRVLCGLPDRLMPIQIPEGESGNAQSVVVVTSGKEDRFVCLQPEDVSVRDPRRVVEHLYRRVLRENVRAEIHNDVEATLACLRGISIVGGAYAKFAGLTELDEVEYLIQLIINTAHIPVLESLVAALRSLTMAKWNAKKILENESNLDTIMSLLQLGHLANATPGVQKLWSLHMDCGDSYGPLSTSELRDLIEKEKLDVKQCMIERCRDDVCDLSEDTKEYLLDNMQLRWQVGIRGDLDPLQAAYDAINIMLSLAHSSNLGAASEEGKKGSLFPVLRSKTLLWRRVREIIPLLGCRNHPELTELTSRLLNILYADPSLMHIATTSDDASSRSSLYLWGLFFMVFLVDTNNFDDIAGLLKATHLFQDEANGVSALHGILPDAMISLLDSTSPSEFAQVFCSEYVSPTVIWNQAMRSHLRRNCLAHLSDYLEILGEDVSSTWQFCPMAPVSYTDLESDIWCGGVYLSKFCERPDFVIKRPLEFVRTLTRKWRQEADRKGASFSYEQAAQILGVEYQSYATDAQAIYRDGFKRKARELQANEFDATAHDRHLADFREAYRVLTAPRQSLLTPGHDPVNLLLILNSLVEMCSRYPSELATLSFDCYGLLLSLLSTHATAEGVTPAETTPEQRLEIAVCAAELLFSTCSVSLVNAEGLLKQQNLNILEQVVNYCVDAMINSQDEHDDRWDQVCFFVLQTVTGLVSSHSGRVWISGTTTMLVDMARILWMWNYGQKRGFLQSKMTQQTLESISRMALLESNQRRLLEKGIVWQLLALFSVYNSELDDNVVQTRLRTNIKSPQEEFDAIAEEVQNVLAIMAVRALCRLGGFFPPESELSSPPNSRLQAVMDAMFTPNLAKLLLLDSHHEFLKIFHGDCESYTLFWNESMRQEVFDLITPRAQAQPSSEVLEAYEDAIKFRFEYLANVFSLGELYVDTLIGSLIVLQQSELPAPSAGLGLTDRFFTEIFEFIDSAAYPKVRCELEKGKDWVELPPYAGWKLKPEELQTDHRVAALHCLAIASDVATKLVESHVVRDTSVIKMLLRLLFPPDNEVHQNDDEQQSLVFPDELYEPSRYHCITILQGLATQDAFGKLAYEVGMGEILIEVVHLCRDVGPIVLQILRNLCRAGARREYIADILQAGTYLEFIGWLVGVEEPAEDEDVKLREELRRSCAEVLSELARPGVELSEEGMIALNRFFPVALTEYLIARPQDFVEFYQNNHETPELVWNDDMRTHLRYSVITVLNAYYSSDDASESGQTATDDEDKAEEPNAATIIQTFAVDYTGICPHPMCGNVYLHLYMRNPTFRLRDPMLFASSLWNEFEHIYRELAHLTSSLRQTRSPDDDMIMQQDEGFLDLVTASLVCVLRVNPWVLESMAEAKIPEKCCAYLNECTRTVMSMACAVSVVRLLRVFSTSKHCVAAIQPFCSTLISCLIAQVNPSRYSVLHREAGYTLEIIRRVIANFPNSIANGEGIVTIAMRTDLFGYFLNILETPTILGSVAQPHLVRAIAIDVLNMLEKDRMQAKAAHDILKKNKKWEKKFRHEAVAIPVPATPEDPFLVTFSPDIDRIISQCCFTGPPSQSGGVPNGFGSNRGMREPMVQKYRNSPRRQTTNERVSLASSNGSSKNGSGKKKGPQFRKLFSSHN</sequence>
<gene>
    <name evidence="3" type="ORF">Poli38472_000872</name>
</gene>
<accession>A0A8K1CDK0</accession>